<dbReference type="HAMAP" id="MF_00165">
    <property type="entry name" value="Thymidylate_kinase"/>
    <property type="match status" value="1"/>
</dbReference>
<evidence type="ECO:0000256" key="9">
    <source>
        <dbReference type="ARBA" id="ARBA00048743"/>
    </source>
</evidence>
<dbReference type="Pfam" id="PF02223">
    <property type="entry name" value="Thymidylate_kin"/>
    <property type="match status" value="1"/>
</dbReference>
<evidence type="ECO:0000259" key="11">
    <source>
        <dbReference type="Pfam" id="PF02223"/>
    </source>
</evidence>
<dbReference type="InterPro" id="IPR018094">
    <property type="entry name" value="Thymidylate_kinase"/>
</dbReference>
<protein>
    <recommendedName>
        <fullName evidence="3 10">Thymidylate kinase</fullName>
        <ecNumber evidence="2 10">2.7.4.9</ecNumber>
    </recommendedName>
    <alternativeName>
        <fullName evidence="10">dTMP kinase</fullName>
    </alternativeName>
</protein>
<comment type="similarity">
    <text evidence="1 10">Belongs to the thymidylate kinase family.</text>
</comment>
<evidence type="ECO:0000313" key="12">
    <source>
        <dbReference type="EMBL" id="MFB9758733.1"/>
    </source>
</evidence>
<reference evidence="12 13" key="1">
    <citation type="submission" date="2024-09" db="EMBL/GenBank/DDBJ databases">
        <authorList>
            <person name="Sun Q."/>
            <person name="Mori K."/>
        </authorList>
    </citation>
    <scope>NUCLEOTIDE SEQUENCE [LARGE SCALE GENOMIC DNA]</scope>
    <source>
        <strain evidence="12 13">JCM 11201</strain>
    </source>
</reference>
<evidence type="ECO:0000256" key="4">
    <source>
        <dbReference type="ARBA" id="ARBA00022679"/>
    </source>
</evidence>
<dbReference type="NCBIfam" id="TIGR00041">
    <property type="entry name" value="DTMP_kinase"/>
    <property type="match status" value="1"/>
</dbReference>
<keyword evidence="5 10" id="KW-0545">Nucleotide biosynthesis</keyword>
<keyword evidence="8 10" id="KW-0067">ATP-binding</keyword>
<dbReference type="EMBL" id="JBHMAF010000039">
    <property type="protein sequence ID" value="MFB9758733.1"/>
    <property type="molecule type" value="Genomic_DNA"/>
</dbReference>
<evidence type="ECO:0000256" key="5">
    <source>
        <dbReference type="ARBA" id="ARBA00022727"/>
    </source>
</evidence>
<evidence type="ECO:0000256" key="6">
    <source>
        <dbReference type="ARBA" id="ARBA00022741"/>
    </source>
</evidence>
<dbReference type="InterPro" id="IPR027417">
    <property type="entry name" value="P-loop_NTPase"/>
</dbReference>
<dbReference type="PROSITE" id="PS01331">
    <property type="entry name" value="THYMIDYLATE_KINASE"/>
    <property type="match status" value="1"/>
</dbReference>
<organism evidence="12 13">
    <name type="scientific">Ectobacillus funiculus</name>
    <dbReference type="NCBI Taxonomy" id="137993"/>
    <lineage>
        <taxon>Bacteria</taxon>
        <taxon>Bacillati</taxon>
        <taxon>Bacillota</taxon>
        <taxon>Bacilli</taxon>
        <taxon>Bacillales</taxon>
        <taxon>Bacillaceae</taxon>
        <taxon>Ectobacillus</taxon>
    </lineage>
</organism>
<dbReference type="Proteomes" id="UP001589609">
    <property type="component" value="Unassembled WGS sequence"/>
</dbReference>
<keyword evidence="13" id="KW-1185">Reference proteome</keyword>
<comment type="catalytic activity">
    <reaction evidence="9 10">
        <text>dTMP + ATP = dTDP + ADP</text>
        <dbReference type="Rhea" id="RHEA:13517"/>
        <dbReference type="ChEBI" id="CHEBI:30616"/>
        <dbReference type="ChEBI" id="CHEBI:58369"/>
        <dbReference type="ChEBI" id="CHEBI:63528"/>
        <dbReference type="ChEBI" id="CHEBI:456216"/>
        <dbReference type="EC" id="2.7.4.9"/>
    </reaction>
</comment>
<comment type="caution">
    <text evidence="12">The sequence shown here is derived from an EMBL/GenBank/DDBJ whole genome shotgun (WGS) entry which is preliminary data.</text>
</comment>
<evidence type="ECO:0000256" key="2">
    <source>
        <dbReference type="ARBA" id="ARBA00012980"/>
    </source>
</evidence>
<dbReference type="InterPro" id="IPR018095">
    <property type="entry name" value="Thymidylate_kin_CS"/>
</dbReference>
<evidence type="ECO:0000256" key="7">
    <source>
        <dbReference type="ARBA" id="ARBA00022777"/>
    </source>
</evidence>
<accession>A0ABV5WDQ3</accession>
<dbReference type="EC" id="2.7.4.9" evidence="2 10"/>
<keyword evidence="4 10" id="KW-0808">Transferase</keyword>
<dbReference type="PANTHER" id="PTHR10344:SF4">
    <property type="entry name" value="UMP-CMP KINASE 2, MITOCHONDRIAL"/>
    <property type="match status" value="1"/>
</dbReference>
<dbReference type="Gene3D" id="3.40.50.300">
    <property type="entry name" value="P-loop containing nucleotide triphosphate hydrolases"/>
    <property type="match status" value="1"/>
</dbReference>
<comment type="function">
    <text evidence="10">Phosphorylation of dTMP to form dTDP in both de novo and salvage pathways of dTTP synthesis.</text>
</comment>
<dbReference type="SUPFAM" id="SSF52540">
    <property type="entry name" value="P-loop containing nucleoside triphosphate hydrolases"/>
    <property type="match status" value="1"/>
</dbReference>
<dbReference type="PANTHER" id="PTHR10344">
    <property type="entry name" value="THYMIDYLATE KINASE"/>
    <property type="match status" value="1"/>
</dbReference>
<evidence type="ECO:0000256" key="3">
    <source>
        <dbReference type="ARBA" id="ARBA00017144"/>
    </source>
</evidence>
<feature type="binding site" evidence="10">
    <location>
        <begin position="12"/>
        <end position="19"/>
    </location>
    <ligand>
        <name>ATP</name>
        <dbReference type="ChEBI" id="CHEBI:30616"/>
    </ligand>
</feature>
<dbReference type="RefSeq" id="WP_379949028.1">
    <property type="nucleotide sequence ID" value="NZ_JBHMAF010000039.1"/>
</dbReference>
<feature type="domain" description="Thymidylate kinase-like" evidence="11">
    <location>
        <begin position="10"/>
        <end position="200"/>
    </location>
</feature>
<evidence type="ECO:0000256" key="10">
    <source>
        <dbReference type="HAMAP-Rule" id="MF_00165"/>
    </source>
</evidence>
<keyword evidence="6 10" id="KW-0547">Nucleotide-binding</keyword>
<proteinExistence type="inferred from homology"/>
<dbReference type="InterPro" id="IPR039430">
    <property type="entry name" value="Thymidylate_kin-like_dom"/>
</dbReference>
<name>A0ABV5WDQ3_9BACI</name>
<sequence length="209" mass="23850">MSTKGMFITLEGPEGSGKSTLITKLSPLLQERGYKVMVTREPGGIAIAEDIRAILHNKEYTMMDARTEALLFTAARRQHLAEKVIPALREGYIVICDRFVDSSLAYQGYARGLGVEQIWNMNQFAIEDCMPQLTVYLDIEPSVGLERIYQDHNREINRLDLESISFHERVREGYVQLAERFKNRIVTVDAHQPAGIVLEKVLQLIEERL</sequence>
<keyword evidence="7 10" id="KW-0418">Kinase</keyword>
<evidence type="ECO:0000313" key="13">
    <source>
        <dbReference type="Proteomes" id="UP001589609"/>
    </source>
</evidence>
<dbReference type="CDD" id="cd01672">
    <property type="entry name" value="TMPK"/>
    <property type="match status" value="1"/>
</dbReference>
<evidence type="ECO:0000256" key="1">
    <source>
        <dbReference type="ARBA" id="ARBA00009776"/>
    </source>
</evidence>
<evidence type="ECO:0000256" key="8">
    <source>
        <dbReference type="ARBA" id="ARBA00022840"/>
    </source>
</evidence>
<gene>
    <name evidence="10 12" type="primary">tmk</name>
    <name evidence="12" type="ORF">ACFFMS_09570</name>
</gene>
<dbReference type="GO" id="GO:0004798">
    <property type="term" value="F:dTMP kinase activity"/>
    <property type="evidence" value="ECO:0007669"/>
    <property type="project" value="UniProtKB-EC"/>
</dbReference>